<dbReference type="InterPro" id="IPR043165">
    <property type="entry name" value="TruD_insert_sf"/>
</dbReference>
<dbReference type="InterPro" id="IPR001656">
    <property type="entry name" value="PsdUridine_synth_TruD"/>
</dbReference>
<dbReference type="InterPro" id="IPR011760">
    <property type="entry name" value="PsdUridine_synth_TruD_insert"/>
</dbReference>
<feature type="domain" description="TRUD" evidence="6">
    <location>
        <begin position="159"/>
        <end position="345"/>
    </location>
</feature>
<reference evidence="7 8" key="1">
    <citation type="journal article" date="2011" name="J. Bacteriol.">
        <title>Complete genome sequence of seawater bacterium Glaciecola nitratireducens FR1064T.</title>
        <authorList>
            <person name="Bian F."/>
            <person name="Qin Q.L."/>
            <person name="Xie B.B."/>
            <person name="Shu Y.L."/>
            <person name="Zhang X.Y."/>
            <person name="Yu Y."/>
            <person name="Chen B."/>
            <person name="Chen X.L."/>
            <person name="Zhou B.C."/>
            <person name="Zhang Y.Z."/>
        </authorList>
    </citation>
    <scope>NUCLEOTIDE SEQUENCE [LARGE SCALE GENOMIC DNA]</scope>
    <source>
        <strain evidence="8">JCM 12485 / KCTC 12276 / FR1064</strain>
    </source>
</reference>
<keyword evidence="3 4" id="KW-0413">Isomerase</keyword>
<dbReference type="GO" id="GO:0160150">
    <property type="term" value="F:tRNA pseudouridine(13) synthase activity"/>
    <property type="evidence" value="ECO:0007669"/>
    <property type="project" value="UniProtKB-EC"/>
</dbReference>
<dbReference type="InterPro" id="IPR042214">
    <property type="entry name" value="TruD_catalytic"/>
</dbReference>
<dbReference type="PANTHER" id="PTHR47811">
    <property type="entry name" value="TRNA PSEUDOURIDINE SYNTHASE D"/>
    <property type="match status" value="1"/>
</dbReference>
<evidence type="ECO:0000256" key="2">
    <source>
        <dbReference type="ARBA" id="ARBA00022694"/>
    </source>
</evidence>
<comment type="function">
    <text evidence="4">Responsible for synthesis of pseudouridine from uracil-13 in transfer RNAs.</text>
</comment>
<keyword evidence="2 4" id="KW-0819">tRNA processing</keyword>
<dbReference type="AlphaFoldDB" id="G4QMT2"/>
<dbReference type="GO" id="GO:0031119">
    <property type="term" value="P:tRNA pseudouridine synthesis"/>
    <property type="evidence" value="ECO:0007669"/>
    <property type="project" value="UniProtKB-UniRule"/>
</dbReference>
<evidence type="ECO:0000313" key="8">
    <source>
        <dbReference type="Proteomes" id="UP000009282"/>
    </source>
</evidence>
<gene>
    <name evidence="4 7" type="primary">truD</name>
    <name evidence="7" type="ordered locus">GNIT_2918</name>
</gene>
<dbReference type="Gene3D" id="3.30.2350.20">
    <property type="entry name" value="TruD, catalytic domain"/>
    <property type="match status" value="1"/>
</dbReference>
<feature type="compositionally biased region" description="Polar residues" evidence="5">
    <location>
        <begin position="192"/>
        <end position="209"/>
    </location>
</feature>
<dbReference type="Pfam" id="PF01142">
    <property type="entry name" value="TruD"/>
    <property type="match status" value="2"/>
</dbReference>
<evidence type="ECO:0000256" key="4">
    <source>
        <dbReference type="HAMAP-Rule" id="MF_01082"/>
    </source>
</evidence>
<dbReference type="PIRSF" id="PIRSF037016">
    <property type="entry name" value="Pseudouridin_synth_euk_prd"/>
    <property type="match status" value="1"/>
</dbReference>
<dbReference type="Gene3D" id="3.30.2340.10">
    <property type="entry name" value="TruD, insertion domain"/>
    <property type="match status" value="1"/>
</dbReference>
<dbReference type="EMBL" id="CP003060">
    <property type="protein sequence ID" value="AEP31015.1"/>
    <property type="molecule type" value="Genomic_DNA"/>
</dbReference>
<dbReference type="HAMAP" id="MF_01082">
    <property type="entry name" value="TruD"/>
    <property type="match status" value="1"/>
</dbReference>
<dbReference type="GO" id="GO:0005829">
    <property type="term" value="C:cytosol"/>
    <property type="evidence" value="ECO:0007669"/>
    <property type="project" value="TreeGrafter"/>
</dbReference>
<dbReference type="KEGG" id="gni:GNIT_2918"/>
<dbReference type="PROSITE" id="PS01268">
    <property type="entry name" value="UPF0024"/>
    <property type="match status" value="1"/>
</dbReference>
<dbReference type="EC" id="5.4.99.27" evidence="4"/>
<dbReference type="STRING" id="1085623.GNIT_2918"/>
<dbReference type="Proteomes" id="UP000009282">
    <property type="component" value="Chromosome"/>
</dbReference>
<dbReference type="GO" id="GO:0003723">
    <property type="term" value="F:RNA binding"/>
    <property type="evidence" value="ECO:0007669"/>
    <property type="project" value="InterPro"/>
</dbReference>
<dbReference type="HOGENOM" id="CLU_005281_4_0_6"/>
<dbReference type="eggNOG" id="COG0585">
    <property type="taxonomic scope" value="Bacteria"/>
</dbReference>
<dbReference type="InterPro" id="IPR020103">
    <property type="entry name" value="PsdUridine_synth_cat_dom_sf"/>
</dbReference>
<name>G4QMT2_GLANF</name>
<evidence type="ECO:0000256" key="3">
    <source>
        <dbReference type="ARBA" id="ARBA00023235"/>
    </source>
</evidence>
<evidence type="ECO:0000259" key="6">
    <source>
        <dbReference type="PROSITE" id="PS50984"/>
    </source>
</evidence>
<dbReference type="InterPro" id="IPR020119">
    <property type="entry name" value="PsdUridine_synth_TruD_CS"/>
</dbReference>
<dbReference type="InterPro" id="IPR050170">
    <property type="entry name" value="TruD_pseudoU_synthase"/>
</dbReference>
<comment type="catalytic activity">
    <reaction evidence="4">
        <text>uridine(13) in tRNA = pseudouridine(13) in tRNA</text>
        <dbReference type="Rhea" id="RHEA:42540"/>
        <dbReference type="Rhea" id="RHEA-COMP:10105"/>
        <dbReference type="Rhea" id="RHEA-COMP:10106"/>
        <dbReference type="ChEBI" id="CHEBI:65314"/>
        <dbReference type="ChEBI" id="CHEBI:65315"/>
        <dbReference type="EC" id="5.4.99.27"/>
    </reaction>
</comment>
<dbReference type="SUPFAM" id="SSF55120">
    <property type="entry name" value="Pseudouridine synthase"/>
    <property type="match status" value="1"/>
</dbReference>
<proteinExistence type="inferred from homology"/>
<evidence type="ECO:0000256" key="1">
    <source>
        <dbReference type="ARBA" id="ARBA00007953"/>
    </source>
</evidence>
<feature type="active site" description="Nucleophile" evidence="4">
    <location>
        <position position="71"/>
    </location>
</feature>
<evidence type="ECO:0000256" key="5">
    <source>
        <dbReference type="SAM" id="MobiDB-lite"/>
    </source>
</evidence>
<sequence>MYGDSLGYADLKQEMHDFIVEEQLGFEPSGEGEHIFLWLEKTNLNTAFVAESLAKFSKLQLRDITYAGRKDKFALTRQWFGVHIANKKEPNWDEFQLDGAKILKVTRNDRKLRVGVLKGNRFELILRNLRPNIEHNIESSAAPFFDALTHRLELIKHQGAPNYYGSQRFGEIRIASQEHQPTEPQPKELEQTGPQQTGSKQSTSTHSLRQGGNLALAEKLISGEAIRNRNKRSMAISALRSWLFNEIIHERIVQDRFHQALLGDAMQLSGSNSFFLFDDEAEQAKILQRLAEFDISITAPLWGDGKLHTVKAAKDLELNCAGRFPDITQALNALGLKQERRAIRIVPQDFTWQIEDNTLKMQFSLPAGCFATSIVRELLNV</sequence>
<dbReference type="PROSITE" id="PS50984">
    <property type="entry name" value="TRUD"/>
    <property type="match status" value="1"/>
</dbReference>
<evidence type="ECO:0000313" key="7">
    <source>
        <dbReference type="EMBL" id="AEP31015.1"/>
    </source>
</evidence>
<protein>
    <recommendedName>
        <fullName evidence="4">tRNA pseudouridine synthase D</fullName>
        <ecNumber evidence="4">5.4.99.27</ecNumber>
    </recommendedName>
    <alternativeName>
        <fullName evidence="4">tRNA pseudouridine(13) synthase</fullName>
    </alternativeName>
    <alternativeName>
        <fullName evidence="4">tRNA pseudouridylate synthase D</fullName>
    </alternativeName>
    <alternativeName>
        <fullName evidence="4">tRNA-uridine isomerase D</fullName>
    </alternativeName>
</protein>
<feature type="region of interest" description="Disordered" evidence="5">
    <location>
        <begin position="178"/>
        <end position="209"/>
    </location>
</feature>
<keyword evidence="8" id="KW-1185">Reference proteome</keyword>
<dbReference type="PANTHER" id="PTHR47811:SF1">
    <property type="entry name" value="TRNA PSEUDOURIDINE SYNTHASE D"/>
    <property type="match status" value="1"/>
</dbReference>
<accession>G4QMT2</accession>
<comment type="similarity">
    <text evidence="1 4">Belongs to the pseudouridine synthase TruD family.</text>
</comment>
<organism evidence="7 8">
    <name type="scientific">Glaciecola nitratireducens (strain JCM 12485 / KCTC 12276 / FR1064)</name>
    <dbReference type="NCBI Taxonomy" id="1085623"/>
    <lineage>
        <taxon>Bacteria</taxon>
        <taxon>Pseudomonadati</taxon>
        <taxon>Pseudomonadota</taxon>
        <taxon>Gammaproteobacteria</taxon>
        <taxon>Alteromonadales</taxon>
        <taxon>Alteromonadaceae</taxon>
        <taxon>Brumicola</taxon>
    </lineage>
</organism>